<keyword evidence="7" id="KW-0675">Receptor</keyword>
<dbReference type="HOGENOM" id="CLU_027128_1_2_5"/>
<evidence type="ECO:0000256" key="1">
    <source>
        <dbReference type="ARBA" id="ARBA00010062"/>
    </source>
</evidence>
<evidence type="ECO:0000313" key="7">
    <source>
        <dbReference type="EMBL" id="CDN50815.1"/>
    </source>
</evidence>
<geneLocation type="plasmid" evidence="8">
    <name>II</name>
</geneLocation>
<dbReference type="PATRIC" id="fig|1028800.3.peg.4744"/>
<dbReference type="GO" id="GO:0006865">
    <property type="term" value="P:amino acid transport"/>
    <property type="evidence" value="ECO:0007669"/>
    <property type="project" value="UniProtKB-KW"/>
</dbReference>
<dbReference type="eggNOG" id="COG0683">
    <property type="taxonomic scope" value="Bacteria"/>
</dbReference>
<dbReference type="OrthoDB" id="6083760at2"/>
<evidence type="ECO:0000256" key="4">
    <source>
        <dbReference type="ARBA" id="ARBA00022970"/>
    </source>
</evidence>
<protein>
    <submittedName>
        <fullName evidence="7">Extracellular ligand-binding receptor</fullName>
    </submittedName>
</protein>
<keyword evidence="3 5" id="KW-0732">Signal</keyword>
<feature type="domain" description="Leucine-binding protein" evidence="6">
    <location>
        <begin position="28"/>
        <end position="366"/>
    </location>
</feature>
<organism evidence="7 8">
    <name type="scientific">Neorhizobium galegae bv. orientalis str. HAMBI 540</name>
    <dbReference type="NCBI Taxonomy" id="1028800"/>
    <lineage>
        <taxon>Bacteria</taxon>
        <taxon>Pseudomonadati</taxon>
        <taxon>Pseudomonadota</taxon>
        <taxon>Alphaproteobacteria</taxon>
        <taxon>Hyphomicrobiales</taxon>
        <taxon>Rhizobiaceae</taxon>
        <taxon>Rhizobium/Agrobacterium group</taxon>
        <taxon>Neorhizobium</taxon>
    </lineage>
</organism>
<dbReference type="GeneID" id="24261382"/>
<gene>
    <name evidence="7" type="ORF">RG540_PA01360</name>
</gene>
<feature type="signal peptide" evidence="5">
    <location>
        <begin position="1"/>
        <end position="25"/>
    </location>
</feature>
<dbReference type="InterPro" id="IPR028082">
    <property type="entry name" value="Peripla_BP_I"/>
</dbReference>
<dbReference type="SUPFAM" id="SSF53822">
    <property type="entry name" value="Periplasmic binding protein-like I"/>
    <property type="match status" value="1"/>
</dbReference>
<proteinExistence type="inferred from homology"/>
<dbReference type="InterPro" id="IPR028081">
    <property type="entry name" value="Leu-bd"/>
</dbReference>
<keyword evidence="4" id="KW-0029">Amino-acid transport</keyword>
<accession>A0A068T038</accession>
<dbReference type="Gene3D" id="3.40.50.2300">
    <property type="match status" value="2"/>
</dbReference>
<dbReference type="PANTHER" id="PTHR30483:SF6">
    <property type="entry name" value="PERIPLASMIC BINDING PROTEIN OF ABC TRANSPORTER FOR NATURAL AMINO ACIDS"/>
    <property type="match status" value="1"/>
</dbReference>
<dbReference type="PRINTS" id="PR00337">
    <property type="entry name" value="LEUILEVALBP"/>
</dbReference>
<dbReference type="RefSeq" id="WP_041363889.1">
    <property type="nucleotide sequence ID" value="NZ_HG938354.1"/>
</dbReference>
<evidence type="ECO:0000256" key="5">
    <source>
        <dbReference type="SAM" id="SignalP"/>
    </source>
</evidence>
<dbReference type="PROSITE" id="PS51257">
    <property type="entry name" value="PROKAR_LIPOPROTEIN"/>
    <property type="match status" value="1"/>
</dbReference>
<dbReference type="Pfam" id="PF13458">
    <property type="entry name" value="Peripla_BP_6"/>
    <property type="match status" value="1"/>
</dbReference>
<dbReference type="Proteomes" id="UP000028181">
    <property type="component" value="Plasmid pHAMBI540a"/>
</dbReference>
<keyword evidence="7" id="KW-0614">Plasmid</keyword>
<evidence type="ECO:0000313" key="8">
    <source>
        <dbReference type="Proteomes" id="UP000028181"/>
    </source>
</evidence>
<dbReference type="InterPro" id="IPR051010">
    <property type="entry name" value="BCAA_transport"/>
</dbReference>
<name>A0A068T038_NEOGA</name>
<dbReference type="InterPro" id="IPR000709">
    <property type="entry name" value="Leu_Ile_Val-bd"/>
</dbReference>
<comment type="similarity">
    <text evidence="1">Belongs to the leucine-binding protein family.</text>
</comment>
<keyword evidence="8" id="KW-1185">Reference proteome</keyword>
<feature type="chain" id="PRO_5001653452" evidence="5">
    <location>
        <begin position="26"/>
        <end position="392"/>
    </location>
</feature>
<evidence type="ECO:0000256" key="3">
    <source>
        <dbReference type="ARBA" id="ARBA00022729"/>
    </source>
</evidence>
<dbReference type="KEGG" id="ngg:RG540_PA01360"/>
<dbReference type="CDD" id="cd20013">
    <property type="entry name" value="PBP1_RPA0985_benzoate-like"/>
    <property type="match status" value="1"/>
</dbReference>
<dbReference type="EMBL" id="HG938354">
    <property type="protein sequence ID" value="CDN50815.1"/>
    <property type="molecule type" value="Genomic_DNA"/>
</dbReference>
<dbReference type="PANTHER" id="PTHR30483">
    <property type="entry name" value="LEUCINE-SPECIFIC-BINDING PROTEIN"/>
    <property type="match status" value="1"/>
</dbReference>
<evidence type="ECO:0000259" key="6">
    <source>
        <dbReference type="Pfam" id="PF13458"/>
    </source>
</evidence>
<keyword evidence="2" id="KW-0813">Transport</keyword>
<sequence>MLNRRTLIAAAGVALSCLAAIPAAAQETIKIGLILPMTGPFASTGRQVSAGAKTFMAMKGDTVAGKKIELVIRDDAGTADQTRRIAQELVVNDSAKVLAGFGLTPLAMAVAPVATQAKIPSVVMAAGTASITKASEYITRTSGTLPQYSLPVGTWAAANKIKKVVTLVSDYGPGIDAEKWFTKEFKAKGGEIVEAVRVPLANPDFAPFLQRVRDAKPDAVFVFLPSGAGSLFMKQFADRGLADAGIKLIATGDVTDDDILNSMGKPAIGTITGHFYATAHDSPENKAYVAAFKKANADMRPNFMSVGGFDGMALIYAALEKTKGDVTGPAFMAAVKGLSWTSPRGPVSIDPETRDIIQNIYIREVKDVNGELQNVEFQTFKDLKDPEKADAK</sequence>
<dbReference type="AlphaFoldDB" id="A0A068T038"/>
<evidence type="ECO:0000256" key="2">
    <source>
        <dbReference type="ARBA" id="ARBA00022448"/>
    </source>
</evidence>
<reference evidence="8" key="1">
    <citation type="journal article" date="2014" name="BMC Genomics">
        <title>Genome sequencing of two Neorhizobium galegae strains reveals a noeT gene responsible for the unusual acetylation of the nodulation factors.</title>
        <authorList>
            <person name="Osterman J."/>
            <person name="Marsh J."/>
            <person name="Laine P.K."/>
            <person name="Zeng Z."/>
            <person name="Alatalo E."/>
            <person name="Sullivan J.T."/>
            <person name="Young J.P."/>
            <person name="Thomas-Oates J."/>
            <person name="Paulin L."/>
            <person name="Lindstrom K."/>
        </authorList>
    </citation>
    <scope>NUCLEOTIDE SEQUENCE [LARGE SCALE GENOMIC DNA]</scope>
    <source>
        <strain evidence="8">HAMBI 540</strain>
    </source>
</reference>